<dbReference type="AlphaFoldDB" id="A0A562BSV5"/>
<dbReference type="InterPro" id="IPR010430">
    <property type="entry name" value="DUF1028"/>
</dbReference>
<dbReference type="SUPFAM" id="SSF56235">
    <property type="entry name" value="N-terminal nucleophile aminohydrolases (Ntn hydrolases)"/>
    <property type="match status" value="1"/>
</dbReference>
<keyword evidence="3" id="KW-1185">Reference proteome</keyword>
<gene>
    <name evidence="2" type="ORF">L602_001300000680</name>
</gene>
<dbReference type="InterPro" id="IPR029055">
    <property type="entry name" value="Ntn_hydrolases_N"/>
</dbReference>
<dbReference type="Proteomes" id="UP000318141">
    <property type="component" value="Unassembled WGS sequence"/>
</dbReference>
<evidence type="ECO:0000256" key="1">
    <source>
        <dbReference type="SAM" id="MobiDB-lite"/>
    </source>
</evidence>
<dbReference type="Pfam" id="PF06267">
    <property type="entry name" value="DUF1028"/>
    <property type="match status" value="1"/>
</dbReference>
<feature type="region of interest" description="Disordered" evidence="1">
    <location>
        <begin position="1"/>
        <end position="21"/>
    </location>
</feature>
<sequence>MKPVPASRRGGDRRGRQSASLKVMEREAYATLDLRVDDHPEPVAELRRVYQVAQQQFVPFVQGMPTLDDPGRAPPSEVAALLLKSPGERPGAPPPGNEVLTQWMGTQFAPDRLEHNLNVYRGIVGEIARLRQLDLAQLHPAVVFDPLRALHPEQASEA</sequence>
<accession>A0A562BSV5</accession>
<proteinExistence type="predicted"/>
<dbReference type="Gene3D" id="3.60.20.10">
    <property type="entry name" value="Glutamine Phosphoribosylpyrophosphate, subunit 1, domain 1"/>
    <property type="match status" value="1"/>
</dbReference>
<organism evidence="2 3">
    <name type="scientific">Cupriavidus gilardii J11</name>
    <dbReference type="NCBI Taxonomy" id="936133"/>
    <lineage>
        <taxon>Bacteria</taxon>
        <taxon>Pseudomonadati</taxon>
        <taxon>Pseudomonadota</taxon>
        <taxon>Betaproteobacteria</taxon>
        <taxon>Burkholderiales</taxon>
        <taxon>Burkholderiaceae</taxon>
        <taxon>Cupriavidus</taxon>
    </lineage>
</organism>
<evidence type="ECO:0000313" key="3">
    <source>
        <dbReference type="Proteomes" id="UP000318141"/>
    </source>
</evidence>
<reference evidence="2 3" key="1">
    <citation type="submission" date="2019-07" db="EMBL/GenBank/DDBJ databases">
        <title>Genome sequencing of lignin-degrading bacterial isolates.</title>
        <authorList>
            <person name="Gladden J."/>
        </authorList>
    </citation>
    <scope>NUCLEOTIDE SEQUENCE [LARGE SCALE GENOMIC DNA]</scope>
    <source>
        <strain evidence="2 3">J11</strain>
    </source>
</reference>
<evidence type="ECO:0000313" key="2">
    <source>
        <dbReference type="EMBL" id="TWG88311.1"/>
    </source>
</evidence>
<protein>
    <submittedName>
        <fullName evidence="2">Uncharacterized protein</fullName>
    </submittedName>
</protein>
<dbReference type="EMBL" id="VLJN01000005">
    <property type="protein sequence ID" value="TWG88311.1"/>
    <property type="molecule type" value="Genomic_DNA"/>
</dbReference>
<comment type="caution">
    <text evidence="2">The sequence shown here is derived from an EMBL/GenBank/DDBJ whole genome shotgun (WGS) entry which is preliminary data.</text>
</comment>
<name>A0A562BSV5_9BURK</name>